<evidence type="ECO:0000256" key="1">
    <source>
        <dbReference type="ARBA" id="ARBA00023015"/>
    </source>
</evidence>
<organism evidence="5 6">
    <name type="scientific">Brooklawnia cerclae</name>
    <dbReference type="NCBI Taxonomy" id="349934"/>
    <lineage>
        <taxon>Bacteria</taxon>
        <taxon>Bacillati</taxon>
        <taxon>Actinomycetota</taxon>
        <taxon>Actinomycetes</taxon>
        <taxon>Propionibacteriales</taxon>
        <taxon>Propionibacteriaceae</taxon>
        <taxon>Brooklawnia</taxon>
    </lineage>
</organism>
<proteinExistence type="predicted"/>
<evidence type="ECO:0000256" key="2">
    <source>
        <dbReference type="ARBA" id="ARBA00023125"/>
    </source>
</evidence>
<comment type="caution">
    <text evidence="5">The sequence shown here is derived from an EMBL/GenBank/DDBJ whole genome shotgun (WGS) entry which is preliminary data.</text>
</comment>
<dbReference type="SUPFAM" id="SSF46894">
    <property type="entry name" value="C-terminal effector domain of the bipartite response regulators"/>
    <property type="match status" value="1"/>
</dbReference>
<dbReference type="RefSeq" id="WP_167166151.1">
    <property type="nucleotide sequence ID" value="NZ_BAAAOO010000015.1"/>
</dbReference>
<keyword evidence="3" id="KW-0804">Transcription</keyword>
<gene>
    <name evidence="5" type="ORF">FB473_001523</name>
</gene>
<sequence>MVSQSSSSRRGLEERVAGTRRAYEDAFESDTRQGVRRLVAESWDRTVAAGLKPGEPPPDIDITDLGDRQESHPLAPYLPVLRSLLIDGHEDAWRILAVTDMDGRVLWLDGSRAGRQRADRIGMQPGAAWTESRVGTNAIGTALVTGGPVEILAAEHFITTHHDWYCAAVPVTDPDTGRPIGIIDISGPYRLASIDTLPLVRTAGRTIEEMVRAEWNRRDAEVLTRLLERGIRREDALLVSPGGRQVWGASDLREGPASTLDIEAADWGYHILHRRAHHRTTHVRLRVLGPGAPTIEIGERTIQLTPRRAEILVLLAMHPEGMSAEQLAQEVYGDDGNAVAIRAEVFRIRKDLGGHLASAPYRFTTKVDMDAGHICDLLTHGRVLEAIAEYTGPMLPQATSLAVELARGELHESLRRAVLAAGLGELSAWCGNPAGQQDTEALRALIGGLPAQSAQIPLLEARLRRLERELG</sequence>
<protein>
    <recommendedName>
        <fullName evidence="4">OmpR/PhoB-type domain-containing protein</fullName>
    </recommendedName>
</protein>
<dbReference type="Gene3D" id="3.30.450.40">
    <property type="match status" value="1"/>
</dbReference>
<reference evidence="5 6" key="1">
    <citation type="submission" date="2020-02" db="EMBL/GenBank/DDBJ databases">
        <title>Sequencing the genomes of 1000 actinobacteria strains.</title>
        <authorList>
            <person name="Klenk H.-P."/>
        </authorList>
    </citation>
    <scope>NUCLEOTIDE SEQUENCE [LARGE SCALE GENOMIC DNA]</scope>
    <source>
        <strain evidence="5 6">DSM 19609</strain>
    </source>
</reference>
<keyword evidence="6" id="KW-1185">Reference proteome</keyword>
<dbReference type="Gene3D" id="1.10.10.10">
    <property type="entry name" value="Winged helix-like DNA-binding domain superfamily/Winged helix DNA-binding domain"/>
    <property type="match status" value="1"/>
</dbReference>
<keyword evidence="2" id="KW-0238">DNA-binding</keyword>
<accession>A0ABX0SEQ4</accession>
<evidence type="ECO:0000259" key="4">
    <source>
        <dbReference type="SMART" id="SM00862"/>
    </source>
</evidence>
<keyword evidence="1" id="KW-0805">Transcription regulation</keyword>
<feature type="domain" description="OmpR/PhoB-type" evidence="4">
    <location>
        <begin position="299"/>
        <end position="363"/>
    </location>
</feature>
<dbReference type="Proteomes" id="UP000749311">
    <property type="component" value="Unassembled WGS sequence"/>
</dbReference>
<evidence type="ECO:0000313" key="6">
    <source>
        <dbReference type="Proteomes" id="UP000749311"/>
    </source>
</evidence>
<dbReference type="SMART" id="SM00862">
    <property type="entry name" value="Trans_reg_C"/>
    <property type="match status" value="1"/>
</dbReference>
<dbReference type="EMBL" id="JAAMOZ010000001">
    <property type="protein sequence ID" value="NIH56878.1"/>
    <property type="molecule type" value="Genomic_DNA"/>
</dbReference>
<dbReference type="InterPro" id="IPR001867">
    <property type="entry name" value="OmpR/PhoB-type_DNA-bd"/>
</dbReference>
<name>A0ABX0SEQ4_9ACTN</name>
<dbReference type="InterPro" id="IPR029016">
    <property type="entry name" value="GAF-like_dom_sf"/>
</dbReference>
<dbReference type="InterPro" id="IPR016032">
    <property type="entry name" value="Sig_transdc_resp-reg_C-effctor"/>
</dbReference>
<evidence type="ECO:0000313" key="5">
    <source>
        <dbReference type="EMBL" id="NIH56878.1"/>
    </source>
</evidence>
<dbReference type="InterPro" id="IPR036388">
    <property type="entry name" value="WH-like_DNA-bd_sf"/>
</dbReference>
<evidence type="ECO:0000256" key="3">
    <source>
        <dbReference type="ARBA" id="ARBA00023163"/>
    </source>
</evidence>